<dbReference type="Pfam" id="PF06271">
    <property type="entry name" value="RDD"/>
    <property type="match status" value="1"/>
</dbReference>
<evidence type="ECO:0000256" key="1">
    <source>
        <dbReference type="ARBA" id="ARBA00004651"/>
    </source>
</evidence>
<keyword evidence="3 6" id="KW-0812">Transmembrane</keyword>
<evidence type="ECO:0000313" key="8">
    <source>
        <dbReference type="EMBL" id="GGA34205.1"/>
    </source>
</evidence>
<evidence type="ECO:0000256" key="3">
    <source>
        <dbReference type="ARBA" id="ARBA00022692"/>
    </source>
</evidence>
<evidence type="ECO:0000256" key="6">
    <source>
        <dbReference type="SAM" id="Phobius"/>
    </source>
</evidence>
<proteinExistence type="predicted"/>
<keyword evidence="5 6" id="KW-0472">Membrane</keyword>
<gene>
    <name evidence="8" type="ORF">GCM10010981_23960</name>
</gene>
<keyword evidence="4 6" id="KW-1133">Transmembrane helix</keyword>
<dbReference type="RefSeq" id="WP_188794558.1">
    <property type="nucleotide sequence ID" value="NZ_BMJA01000002.1"/>
</dbReference>
<name>A0ABQ1FZD4_9GAMM</name>
<dbReference type="EMBL" id="BMJA01000002">
    <property type="protein sequence ID" value="GGA34205.1"/>
    <property type="molecule type" value="Genomic_DNA"/>
</dbReference>
<feature type="transmembrane region" description="Helical" evidence="6">
    <location>
        <begin position="76"/>
        <end position="100"/>
    </location>
</feature>
<keyword evidence="2" id="KW-1003">Cell membrane</keyword>
<dbReference type="PANTHER" id="PTHR36115">
    <property type="entry name" value="PROLINE-RICH ANTIGEN HOMOLOG-RELATED"/>
    <property type="match status" value="1"/>
</dbReference>
<protein>
    <recommendedName>
        <fullName evidence="7">RDD domain-containing protein</fullName>
    </recommendedName>
</protein>
<evidence type="ECO:0000256" key="5">
    <source>
        <dbReference type="ARBA" id="ARBA00023136"/>
    </source>
</evidence>
<dbReference type="InterPro" id="IPR010432">
    <property type="entry name" value="RDD"/>
</dbReference>
<dbReference type="PANTHER" id="PTHR36115:SF4">
    <property type="entry name" value="MEMBRANE PROTEIN"/>
    <property type="match status" value="1"/>
</dbReference>
<organism evidence="8 9">
    <name type="scientific">Dyella nitratireducens</name>
    <dbReference type="NCBI Taxonomy" id="1849580"/>
    <lineage>
        <taxon>Bacteria</taxon>
        <taxon>Pseudomonadati</taxon>
        <taxon>Pseudomonadota</taxon>
        <taxon>Gammaproteobacteria</taxon>
        <taxon>Lysobacterales</taxon>
        <taxon>Rhodanobacteraceae</taxon>
        <taxon>Dyella</taxon>
    </lineage>
</organism>
<feature type="domain" description="RDD" evidence="7">
    <location>
        <begin position="29"/>
        <end position="171"/>
    </location>
</feature>
<evidence type="ECO:0000256" key="2">
    <source>
        <dbReference type="ARBA" id="ARBA00022475"/>
    </source>
</evidence>
<feature type="transmembrane region" description="Helical" evidence="6">
    <location>
        <begin position="35"/>
        <end position="56"/>
    </location>
</feature>
<evidence type="ECO:0000259" key="7">
    <source>
        <dbReference type="Pfam" id="PF06271"/>
    </source>
</evidence>
<reference evidence="9" key="1">
    <citation type="journal article" date="2019" name="Int. J. Syst. Evol. Microbiol.">
        <title>The Global Catalogue of Microorganisms (GCM) 10K type strain sequencing project: providing services to taxonomists for standard genome sequencing and annotation.</title>
        <authorList>
            <consortium name="The Broad Institute Genomics Platform"/>
            <consortium name="The Broad Institute Genome Sequencing Center for Infectious Disease"/>
            <person name="Wu L."/>
            <person name="Ma J."/>
        </authorList>
    </citation>
    <scope>NUCLEOTIDE SEQUENCE [LARGE SCALE GENOMIC DNA]</scope>
    <source>
        <strain evidence="9">CGMCC 1.15439</strain>
    </source>
</reference>
<keyword evidence="9" id="KW-1185">Reference proteome</keyword>
<dbReference type="InterPro" id="IPR051791">
    <property type="entry name" value="Pra-immunoreactive"/>
</dbReference>
<dbReference type="Proteomes" id="UP000620046">
    <property type="component" value="Unassembled WGS sequence"/>
</dbReference>
<sequence>METNPYAAPGAVVEDAPAWAEGDIEARKATRWQRWWGNFIDGFIVGICSWPISAWWATHHGMNHAASARMMANFPFTGPSFVMISFVLVLVVISINIALLNGNGQTIGKRAVGTKIVRTDGSEVELWRVIVLRYLPLFFARLIPFIGGLAYLADALVIFGNEKRCIHDYIADTIVIVN</sequence>
<comment type="caution">
    <text evidence="8">The sequence shown here is derived from an EMBL/GenBank/DDBJ whole genome shotgun (WGS) entry which is preliminary data.</text>
</comment>
<evidence type="ECO:0000313" key="9">
    <source>
        <dbReference type="Proteomes" id="UP000620046"/>
    </source>
</evidence>
<accession>A0ABQ1FZD4</accession>
<feature type="transmembrane region" description="Helical" evidence="6">
    <location>
        <begin position="138"/>
        <end position="159"/>
    </location>
</feature>
<evidence type="ECO:0000256" key="4">
    <source>
        <dbReference type="ARBA" id="ARBA00022989"/>
    </source>
</evidence>
<comment type="subcellular location">
    <subcellularLocation>
        <location evidence="1">Cell membrane</location>
        <topology evidence="1">Multi-pass membrane protein</topology>
    </subcellularLocation>
</comment>